<evidence type="ECO:0000313" key="2">
    <source>
        <dbReference type="EMBL" id="JAD23309.1"/>
    </source>
</evidence>
<organism evidence="2">
    <name type="scientific">Arundo donax</name>
    <name type="common">Giant reed</name>
    <name type="synonym">Donax arundinaceus</name>
    <dbReference type="NCBI Taxonomy" id="35708"/>
    <lineage>
        <taxon>Eukaryota</taxon>
        <taxon>Viridiplantae</taxon>
        <taxon>Streptophyta</taxon>
        <taxon>Embryophyta</taxon>
        <taxon>Tracheophyta</taxon>
        <taxon>Spermatophyta</taxon>
        <taxon>Magnoliopsida</taxon>
        <taxon>Liliopsida</taxon>
        <taxon>Poales</taxon>
        <taxon>Poaceae</taxon>
        <taxon>PACMAD clade</taxon>
        <taxon>Arundinoideae</taxon>
        <taxon>Arundineae</taxon>
        <taxon>Arundo</taxon>
    </lineage>
</organism>
<reference evidence="2" key="1">
    <citation type="submission" date="2014-09" db="EMBL/GenBank/DDBJ databases">
        <authorList>
            <person name="Magalhaes I.L.F."/>
            <person name="Oliveira U."/>
            <person name="Santos F.R."/>
            <person name="Vidigal T.H.D.A."/>
            <person name="Brescovit A.D."/>
            <person name="Santos A.J."/>
        </authorList>
    </citation>
    <scope>NUCLEOTIDE SEQUENCE</scope>
    <source>
        <tissue evidence="2">Shoot tissue taken approximately 20 cm above the soil surface</tissue>
    </source>
</reference>
<reference evidence="2" key="2">
    <citation type="journal article" date="2015" name="Data Brief">
        <title>Shoot transcriptome of the giant reed, Arundo donax.</title>
        <authorList>
            <person name="Barrero R.A."/>
            <person name="Guerrero F.D."/>
            <person name="Moolhuijzen P."/>
            <person name="Goolsby J.A."/>
            <person name="Tidwell J."/>
            <person name="Bellgard S.E."/>
            <person name="Bellgard M.I."/>
        </authorList>
    </citation>
    <scope>NUCLEOTIDE SEQUENCE</scope>
    <source>
        <tissue evidence="2">Shoot tissue taken approximately 20 cm above the soil surface</tissue>
    </source>
</reference>
<name>A0A0A8YBG2_ARUDO</name>
<proteinExistence type="predicted"/>
<evidence type="ECO:0000256" key="1">
    <source>
        <dbReference type="SAM" id="MobiDB-lite"/>
    </source>
</evidence>
<feature type="region of interest" description="Disordered" evidence="1">
    <location>
        <begin position="1"/>
        <end position="24"/>
    </location>
</feature>
<dbReference type="EMBL" id="GBRH01274586">
    <property type="protein sequence ID" value="JAD23309.1"/>
    <property type="molecule type" value="Transcribed_RNA"/>
</dbReference>
<accession>A0A0A8YBG2</accession>
<sequence>MVGGRGEEEGLPSKIATPSPLLGKQSKTLLATPREAVTCAGSVRRSGAKFLPSVVRAMRLVRTRPAAAHCSAGDGVARVRLALLLLARLAGRGVARGTVGIGELADRVHPASRLKSWEEEGERYILGGYFS</sequence>
<protein>
    <submittedName>
        <fullName evidence="2">Uncharacterized protein</fullName>
    </submittedName>
</protein>
<dbReference type="AlphaFoldDB" id="A0A0A8YBG2"/>